<evidence type="ECO:0000313" key="4">
    <source>
        <dbReference type="Proteomes" id="UP000654075"/>
    </source>
</evidence>
<comment type="caution">
    <text evidence="2">The sequence shown here is derived from an EMBL/GenBank/DDBJ whole genome shotgun (WGS) entry which is preliminary data.</text>
</comment>
<gene>
    <name evidence="2" type="ORF">PGLA1383_LOCUS234</name>
    <name evidence="3" type="ORF">PGLA1383_LOCUS29699</name>
</gene>
<reference evidence="2" key="1">
    <citation type="submission" date="2021-02" db="EMBL/GenBank/DDBJ databases">
        <authorList>
            <person name="Dougan E. K."/>
            <person name="Rhodes N."/>
            <person name="Thang M."/>
            <person name="Chan C."/>
        </authorList>
    </citation>
    <scope>NUCLEOTIDE SEQUENCE</scope>
</reference>
<feature type="region of interest" description="Disordered" evidence="1">
    <location>
        <begin position="224"/>
        <end position="243"/>
    </location>
</feature>
<accession>A0A813D3C7</accession>
<evidence type="ECO:0000313" key="2">
    <source>
        <dbReference type="EMBL" id="CAE8581204.1"/>
    </source>
</evidence>
<evidence type="ECO:0000313" key="3">
    <source>
        <dbReference type="EMBL" id="CAE8611899.1"/>
    </source>
</evidence>
<proteinExistence type="predicted"/>
<protein>
    <submittedName>
        <fullName evidence="2">Uncharacterized protein</fullName>
    </submittedName>
</protein>
<dbReference type="EMBL" id="CAJNNV010025056">
    <property type="protein sequence ID" value="CAE8611899.1"/>
    <property type="molecule type" value="Genomic_DNA"/>
</dbReference>
<sequence>MFSEESEGYCSSDGSFDHEADRGDTFKIRRDESFRIICTLADSINRARQSRAVDDALKKFRLPAAVKAHLRSFFPKPVAFWLPRNEPLVGLHDGRDYHLRGVAKLPAGKLQCGHQTVQRYFANLGHFVDALSEVAVVEARARAGRAKRIMCVLPVDLAVVASPGVRESKLVRSCSWEFAKLVKVHAAKKRGKGQRPNKTSATCEVKELGGTNLEVQNLLARKAQDPVGAGSEQPAPQKKPKPEPFMIHSCIFSIGNSNLHSIAGPKVHKLIASAGPCMGEAGWKMLRIEAGLCELGSSTPTNVRSMLFKGTSPLYQQFAFGANAVETAKEAKDSFRQFIDDVRSGSDIFRKHWNLGVTDEICFDGLQDLAEHYLWDYACLEESCALLRIAARFWGSPLPSARTQCIGSHYAMVSCAQTSLR</sequence>
<organism evidence="2 4">
    <name type="scientific">Polarella glacialis</name>
    <name type="common">Dinoflagellate</name>
    <dbReference type="NCBI Taxonomy" id="89957"/>
    <lineage>
        <taxon>Eukaryota</taxon>
        <taxon>Sar</taxon>
        <taxon>Alveolata</taxon>
        <taxon>Dinophyceae</taxon>
        <taxon>Suessiales</taxon>
        <taxon>Suessiaceae</taxon>
        <taxon>Polarella</taxon>
    </lineage>
</organism>
<name>A0A813D3C7_POLGL</name>
<dbReference type="EMBL" id="CAJNNV010000045">
    <property type="protein sequence ID" value="CAE8581204.1"/>
    <property type="molecule type" value="Genomic_DNA"/>
</dbReference>
<evidence type="ECO:0000256" key="1">
    <source>
        <dbReference type="SAM" id="MobiDB-lite"/>
    </source>
</evidence>
<dbReference type="Proteomes" id="UP000654075">
    <property type="component" value="Unassembled WGS sequence"/>
</dbReference>
<keyword evidence="4" id="KW-1185">Reference proteome</keyword>
<dbReference type="AlphaFoldDB" id="A0A813D3C7"/>